<feature type="domain" description="Glycosyltransferase Maf N-terminal" evidence="3">
    <location>
        <begin position="62"/>
        <end position="128"/>
    </location>
</feature>
<evidence type="ECO:0000313" key="4">
    <source>
        <dbReference type="EMBL" id="QTL96936.1"/>
    </source>
</evidence>
<evidence type="ECO:0000256" key="1">
    <source>
        <dbReference type="SAM" id="Coils"/>
    </source>
</evidence>
<dbReference type="Pfam" id="PF01973">
    <property type="entry name" value="MptE-like"/>
    <property type="match status" value="1"/>
</dbReference>
<accession>A0A8A7K5F8</accession>
<dbReference type="Pfam" id="PF20157">
    <property type="entry name" value="Maf_flag10_N"/>
    <property type="match status" value="1"/>
</dbReference>
<feature type="coiled-coil region" evidence="1">
    <location>
        <begin position="461"/>
        <end position="492"/>
    </location>
</feature>
<dbReference type="AlphaFoldDB" id="A0A8A7K5F8"/>
<protein>
    <submittedName>
        <fullName evidence="4">DUF115 domain-containing protein</fullName>
    </submittedName>
</protein>
<feature type="domain" description="6-hydroxymethylpterin diphosphokinase MptE-like" evidence="2">
    <location>
        <begin position="206"/>
        <end position="381"/>
    </location>
</feature>
<dbReference type="RefSeq" id="WP_230868607.1">
    <property type="nucleotide sequence ID" value="NZ_CP046640.1"/>
</dbReference>
<sequence length="614" mass="70824">MLYKKNLAILKKRYPAYQEILENGTLDDGNITIVETKNGSKTALYQAEGDEYLLHSKYNPEKEAERLVAQLITDGVTAVVVLGFAMGYHLKELYNKVKDKGVKIFVVENNPALFREAIRYNDFTDLFDYQDFYLYLRDDYDSSGLINFIEGHIDIVFEELTLFKLSTAKRYFGQTLALIEKDLEFIIMKVKANKSTSKKRGRVWEENLLNNLYLMLKKPGVRELHGLYSGKPAIVVAAGPSLDKNMHLLKDVKDRAIIIAVDAVVKVLLKNDIVPDIVTVIDGFKSTLKYFDGLDYGRLDQTILLTIPQFYNHILKSWPGPLVFSPGYGVSEGIIHWIEKQRGFLGRLATGGSVAHLAFVLAYLLKADPIVFVGQDLAFTGDITHVKGSDYSLNLEDERKNSNKEYLKIKDIYGDEVWTRSDFHFYLQWFNRLILGIKNRGCQTEFVDATEGGARIEGTKVMTLKEVLNNYCQEKNDKKEEILIRLARYKAEWNPKIKEQFKLIIKNLKVIMEWAEQGLLFVDKLLDCANEKDYQKIVEKLKHINYNIDILKNHVMFFESEMYEIYTEINVDFRTDLEKYTKLVEFYNLLIKGSSKALKILGQHYQKITLKEGV</sequence>
<proteinExistence type="predicted"/>
<dbReference type="InterPro" id="IPR002826">
    <property type="entry name" value="MptE-like"/>
</dbReference>
<dbReference type="KEGG" id="ifn:GM661_02565"/>
<keyword evidence="5" id="KW-1185">Reference proteome</keyword>
<dbReference type="Proteomes" id="UP000665020">
    <property type="component" value="Chromosome"/>
</dbReference>
<name>A0A8A7K5F8_9FIRM</name>
<dbReference type="InterPro" id="IPR045376">
    <property type="entry name" value="Maf_N"/>
</dbReference>
<reference evidence="4" key="1">
    <citation type="submission" date="2019-12" db="EMBL/GenBank/DDBJ databases">
        <authorList>
            <person name="zhang j."/>
            <person name="sun C.M."/>
        </authorList>
    </citation>
    <scope>NUCLEOTIDE SEQUENCE</scope>
    <source>
        <strain evidence="4">NS-1</strain>
    </source>
</reference>
<organism evidence="4 5">
    <name type="scientific">Iocasia fonsfrigidae</name>
    <dbReference type="NCBI Taxonomy" id="2682810"/>
    <lineage>
        <taxon>Bacteria</taxon>
        <taxon>Bacillati</taxon>
        <taxon>Bacillota</taxon>
        <taxon>Clostridia</taxon>
        <taxon>Halanaerobiales</taxon>
        <taxon>Halanaerobiaceae</taxon>
        <taxon>Iocasia</taxon>
    </lineage>
</organism>
<dbReference type="PANTHER" id="PTHR41786">
    <property type="entry name" value="MOTILITY ACCESSORY FACTOR MAF"/>
    <property type="match status" value="1"/>
</dbReference>
<evidence type="ECO:0000259" key="3">
    <source>
        <dbReference type="Pfam" id="PF20157"/>
    </source>
</evidence>
<evidence type="ECO:0000313" key="5">
    <source>
        <dbReference type="Proteomes" id="UP000665020"/>
    </source>
</evidence>
<dbReference type="PANTHER" id="PTHR41786:SF1">
    <property type="entry name" value="6-HYDROXYMETHYLPTERIN DIPHOSPHOKINASE MPTE-LIKE DOMAIN-CONTAINING PROTEIN"/>
    <property type="match status" value="1"/>
</dbReference>
<dbReference type="EMBL" id="CP046640">
    <property type="protein sequence ID" value="QTL96936.1"/>
    <property type="molecule type" value="Genomic_DNA"/>
</dbReference>
<keyword evidence="1" id="KW-0175">Coiled coil</keyword>
<evidence type="ECO:0000259" key="2">
    <source>
        <dbReference type="Pfam" id="PF01973"/>
    </source>
</evidence>
<gene>
    <name evidence="4" type="ORF">GM661_02565</name>
</gene>